<feature type="region of interest" description="Disordered" evidence="2">
    <location>
        <begin position="24"/>
        <end position="45"/>
    </location>
</feature>
<dbReference type="Proteomes" id="UP000693946">
    <property type="component" value="Linkage Group LG1"/>
</dbReference>
<feature type="compositionally biased region" description="Basic and acidic residues" evidence="2">
    <location>
        <begin position="324"/>
        <end position="333"/>
    </location>
</feature>
<dbReference type="GO" id="GO:0005886">
    <property type="term" value="C:plasma membrane"/>
    <property type="evidence" value="ECO:0007669"/>
    <property type="project" value="InterPro"/>
</dbReference>
<feature type="compositionally biased region" description="Polar residues" evidence="2">
    <location>
        <begin position="229"/>
        <end position="238"/>
    </location>
</feature>
<dbReference type="PANTHER" id="PTHR16830">
    <property type="entry name" value="SH2 CONTAINING ADAPTOR PRAM-1 RELATED"/>
    <property type="match status" value="1"/>
</dbReference>
<evidence type="ECO:0000313" key="4">
    <source>
        <dbReference type="EMBL" id="KAG7525849.1"/>
    </source>
</evidence>
<dbReference type="GO" id="GO:0072659">
    <property type="term" value="P:protein localization to plasma membrane"/>
    <property type="evidence" value="ECO:0007669"/>
    <property type="project" value="TreeGrafter"/>
</dbReference>
<dbReference type="EMBL" id="JAGKHQ010000001">
    <property type="protein sequence ID" value="KAG7525849.1"/>
    <property type="molecule type" value="Genomic_DNA"/>
</dbReference>
<dbReference type="Pfam" id="PF14603">
    <property type="entry name" value="hSH3"/>
    <property type="match status" value="1"/>
</dbReference>
<protein>
    <submittedName>
        <fullName evidence="4">FYN-binding 2 isoform X1</fullName>
    </submittedName>
</protein>
<dbReference type="AlphaFoldDB" id="A0AAV6T8L0"/>
<reference evidence="4 5" key="1">
    <citation type="journal article" date="2021" name="Sci. Rep.">
        <title>Chromosome anchoring in Senegalese sole (Solea senegalensis) reveals sex-associated markers and genome rearrangements in flatfish.</title>
        <authorList>
            <person name="Guerrero-Cozar I."/>
            <person name="Gomez-Garrido J."/>
            <person name="Berbel C."/>
            <person name="Martinez-Blanch J.F."/>
            <person name="Alioto T."/>
            <person name="Claros M.G."/>
            <person name="Gagnaire P.A."/>
            <person name="Manchado M."/>
        </authorList>
    </citation>
    <scope>NUCLEOTIDE SEQUENCE [LARGE SCALE GENOMIC DNA]</scope>
    <source>
        <strain evidence="4">Sse05_10M</strain>
    </source>
</reference>
<evidence type="ECO:0000256" key="2">
    <source>
        <dbReference type="SAM" id="MobiDB-lite"/>
    </source>
</evidence>
<dbReference type="InterPro" id="IPR029294">
    <property type="entry name" value="hSH3"/>
</dbReference>
<feature type="region of interest" description="Disordered" evidence="2">
    <location>
        <begin position="320"/>
        <end position="404"/>
    </location>
</feature>
<dbReference type="InterPro" id="IPR043443">
    <property type="entry name" value="FYB1/2-like"/>
</dbReference>
<dbReference type="GO" id="GO:0007229">
    <property type="term" value="P:integrin-mediated signaling pathway"/>
    <property type="evidence" value="ECO:0007669"/>
    <property type="project" value="InterPro"/>
</dbReference>
<accession>A0AAV6T8L0</accession>
<gene>
    <name evidence="4" type="ORF">JOB18_032792</name>
</gene>
<dbReference type="PANTHER" id="PTHR16830:SF20">
    <property type="entry name" value="SI:CH211-188C16.1-RELATED"/>
    <property type="match status" value="1"/>
</dbReference>
<dbReference type="GO" id="GO:0050852">
    <property type="term" value="P:T cell receptor signaling pathway"/>
    <property type="evidence" value="ECO:0007669"/>
    <property type="project" value="TreeGrafter"/>
</dbReference>
<dbReference type="FunFam" id="2.30.30.40:FF:000307">
    <property type="entry name" value="Predicted protein"/>
    <property type="match status" value="1"/>
</dbReference>
<comment type="caution">
    <text evidence="4">The sequence shown here is derived from an EMBL/GenBank/DDBJ whole genome shotgun (WGS) entry which is preliminary data.</text>
</comment>
<feature type="region of interest" description="Disordered" evidence="2">
    <location>
        <begin position="590"/>
        <end position="679"/>
    </location>
</feature>
<evidence type="ECO:0000259" key="3">
    <source>
        <dbReference type="Pfam" id="PF14603"/>
    </source>
</evidence>
<keyword evidence="1" id="KW-0597">Phosphoprotein</keyword>
<proteinExistence type="predicted"/>
<feature type="compositionally biased region" description="Pro residues" evidence="2">
    <location>
        <begin position="216"/>
        <end position="225"/>
    </location>
</feature>
<name>A0AAV6T8L0_SOLSE</name>
<organism evidence="4 5">
    <name type="scientific">Solea senegalensis</name>
    <name type="common">Senegalese sole</name>
    <dbReference type="NCBI Taxonomy" id="28829"/>
    <lineage>
        <taxon>Eukaryota</taxon>
        <taxon>Metazoa</taxon>
        <taxon>Chordata</taxon>
        <taxon>Craniata</taxon>
        <taxon>Vertebrata</taxon>
        <taxon>Euteleostomi</taxon>
        <taxon>Actinopterygii</taxon>
        <taxon>Neopterygii</taxon>
        <taxon>Teleostei</taxon>
        <taxon>Neoteleostei</taxon>
        <taxon>Acanthomorphata</taxon>
        <taxon>Carangaria</taxon>
        <taxon>Pleuronectiformes</taxon>
        <taxon>Pleuronectoidei</taxon>
        <taxon>Soleidae</taxon>
        <taxon>Solea</taxon>
    </lineage>
</organism>
<keyword evidence="5" id="KW-1185">Reference proteome</keyword>
<feature type="compositionally biased region" description="Basic and acidic residues" evidence="2">
    <location>
        <begin position="649"/>
        <end position="679"/>
    </location>
</feature>
<evidence type="ECO:0000313" key="5">
    <source>
        <dbReference type="Proteomes" id="UP000693946"/>
    </source>
</evidence>
<sequence length="913" mass="101092">MEEEGSIDFKALRAKFQEEALLAQSKTRRPAVAEKPKNVPPPGGHCSSVVTNMIVADVNKTPVAPQLIFRDRLQGSGGKRPISFPPHFQQTSPLPPIANGDNIARQSLKERHMPLVLPAFPAKEQKKESPVRKILHQNTEPGKEVLPHSKIKKKGLLLPFKSTKASKVGTENGEEPTYADLTIRPSSAPGELPSMEKQTEDGFSLQSDQSTAEGPPSSPDVPITPPSSETSVDSDSRFISTLERAKKKFSRRQMFISTKPKSLRSPDYTSRDKAFPLPPKNIESAEPELPIPPPVCLPHLACISARPFFKANNSARKSALAKHFGRDQAERPSVRTFEPHSQSVPPKKPLPDPRLLEPLPAKPPRPPLVDLSRFHLPTVHELSPGLSSQAPPEEPESEVPSIPNPVLDAPEFPEFDNSEMETAEGEAVDIALLELEALDLVSTHLSVPVDCGIPDLQASQTDLSVCQSAESVLRSIVQDLNLGSQNIIPLDPASFPEPINLPEFPEPAVAEQWSQSEEVVVDPLSLSQADELDVGAAESVLDETELSNHTEFSDNIQAHPGVYEQDSYYEKCDNIYEDVENLKKLTLGQNSRKRKAGVKNPYADNYPTKEEASHNVRPRNPWGIGSGEHAHLAYNHVHSKERHSPNTAEQKEQKKREKHRLEKEKKEQKEREKKENEMKKKYKVTGDEEPLYHAKVTVASKVRKNDLPVKSGETVSIIRTTNCPKGKWLARDASHKYGYISVMNVELNIKEMLELGKKAQAAGRGGNVEGDTISIGSRSSSHAVLTSSFTDDSEEWACEDETLSPSNESHSFAQQTSSMCEMLCSHVGAQHTLNDANLEDLHTQTRHEALQKLAVFFQHTKDEFVEVADGTTPTNAEPPNFLSDVEEPPYPEQEVDFTELELLPPPPLYADIF</sequence>
<evidence type="ECO:0000256" key="1">
    <source>
        <dbReference type="ARBA" id="ARBA00022553"/>
    </source>
</evidence>
<feature type="domain" description="Helically-extended SH3" evidence="3">
    <location>
        <begin position="679"/>
        <end position="745"/>
    </location>
</feature>
<feature type="region of interest" description="Disordered" evidence="2">
    <location>
        <begin position="165"/>
        <end position="238"/>
    </location>
</feature>